<comment type="caution">
    <text evidence="3">The sequence shown here is derived from an EMBL/GenBank/DDBJ whole genome shotgun (WGS) entry which is preliminary data.</text>
</comment>
<sequence length="567" mass="65545">MDGHDPVAGTFSFSSLGTRNFRQIYNHKLQWFRWVLGLAAAFHITPNFGKLYWHYFTHHTPSFRPDLISFLLSGGARFTWLFLFRDPAAFLDFKRPGRSYRWVVCGTVALTTLPNGVVHIWAIWMALKNDGIVLAGIWTAILAMIFLVPLAGLVWWMAWRFLLGVEESDEDFEPTVKRGVAVIEHLEPYSDYASAPFTSARNHRGYLSLAYDEQRLDDQEPNQEPDVTVSPEQPHNEESESLEIMTSEQNDDNPAETPQPLRCPTLARFEHMSESHAGPHSWFSYPIFSLVISGYAAILLIGLPIWIHQDREYKLREPSLTLKKSLYLPLGMLLLSFYALKHQIRASLFEHFNIPPPEPWKKMMSILPYWFGTGGTFKNRETGEVTVYDPGRRAFPSPAYNQPALIDTRQYLASFNTNPGACSTYWGHTGRKLKTDFRFRAPIHRFGFLSLALYFTIKGYHNVLFYQVPNVYDEVMKHPKTITTEDVARIIRILRLWQGFAFSGLWFTLMAVVFGLGCMGSVFVLFVRTIWKYVPQEEKDQIIEAQREREREQARDRRRLEALVPVD</sequence>
<keyword evidence="4" id="KW-1185">Reference proteome</keyword>
<name>A0ABR4C975_9HELO</name>
<feature type="transmembrane region" description="Helical" evidence="2">
    <location>
        <begin position="505"/>
        <end position="527"/>
    </location>
</feature>
<proteinExistence type="predicted"/>
<gene>
    <name evidence="3" type="ORF">VTL71DRAFT_2148</name>
</gene>
<evidence type="ECO:0000313" key="4">
    <source>
        <dbReference type="Proteomes" id="UP001595075"/>
    </source>
</evidence>
<feature type="transmembrane region" description="Helical" evidence="2">
    <location>
        <begin position="31"/>
        <end position="55"/>
    </location>
</feature>
<evidence type="ECO:0000313" key="3">
    <source>
        <dbReference type="EMBL" id="KAL2066077.1"/>
    </source>
</evidence>
<keyword evidence="2" id="KW-0472">Membrane</keyword>
<protein>
    <submittedName>
        <fullName evidence="3">Uncharacterized protein</fullName>
    </submittedName>
</protein>
<reference evidence="3 4" key="1">
    <citation type="journal article" date="2024" name="Commun. Biol.">
        <title>Comparative genomic analysis of thermophilic fungi reveals convergent evolutionary adaptations and gene losses.</title>
        <authorList>
            <person name="Steindorff A.S."/>
            <person name="Aguilar-Pontes M.V."/>
            <person name="Robinson A.J."/>
            <person name="Andreopoulos B."/>
            <person name="LaButti K."/>
            <person name="Kuo A."/>
            <person name="Mondo S."/>
            <person name="Riley R."/>
            <person name="Otillar R."/>
            <person name="Haridas S."/>
            <person name="Lipzen A."/>
            <person name="Grimwood J."/>
            <person name="Schmutz J."/>
            <person name="Clum A."/>
            <person name="Reid I.D."/>
            <person name="Moisan M.C."/>
            <person name="Butler G."/>
            <person name="Nguyen T.T.M."/>
            <person name="Dewar K."/>
            <person name="Conant G."/>
            <person name="Drula E."/>
            <person name="Henrissat B."/>
            <person name="Hansel C."/>
            <person name="Singer S."/>
            <person name="Hutchinson M.I."/>
            <person name="de Vries R.P."/>
            <person name="Natvig D.O."/>
            <person name="Powell A.J."/>
            <person name="Tsang A."/>
            <person name="Grigoriev I.V."/>
        </authorList>
    </citation>
    <scope>NUCLEOTIDE SEQUENCE [LARGE SCALE GENOMIC DNA]</scope>
    <source>
        <strain evidence="3 4">CBS 494.80</strain>
    </source>
</reference>
<feature type="region of interest" description="Disordered" evidence="1">
    <location>
        <begin position="217"/>
        <end position="261"/>
    </location>
</feature>
<feature type="transmembrane region" description="Helical" evidence="2">
    <location>
        <begin position="446"/>
        <end position="468"/>
    </location>
</feature>
<feature type="transmembrane region" description="Helical" evidence="2">
    <location>
        <begin position="132"/>
        <end position="156"/>
    </location>
</feature>
<keyword evidence="2" id="KW-1133">Transmembrane helix</keyword>
<feature type="transmembrane region" description="Helical" evidence="2">
    <location>
        <begin position="104"/>
        <end position="126"/>
    </location>
</feature>
<feature type="transmembrane region" description="Helical" evidence="2">
    <location>
        <begin position="67"/>
        <end position="84"/>
    </location>
</feature>
<evidence type="ECO:0000256" key="1">
    <source>
        <dbReference type="SAM" id="MobiDB-lite"/>
    </source>
</evidence>
<accession>A0ABR4C975</accession>
<organism evidence="3 4">
    <name type="scientific">Oculimacula yallundae</name>
    <dbReference type="NCBI Taxonomy" id="86028"/>
    <lineage>
        <taxon>Eukaryota</taxon>
        <taxon>Fungi</taxon>
        <taxon>Dikarya</taxon>
        <taxon>Ascomycota</taxon>
        <taxon>Pezizomycotina</taxon>
        <taxon>Leotiomycetes</taxon>
        <taxon>Helotiales</taxon>
        <taxon>Ploettnerulaceae</taxon>
        <taxon>Oculimacula</taxon>
    </lineage>
</organism>
<keyword evidence="2" id="KW-0812">Transmembrane</keyword>
<dbReference type="EMBL" id="JAZHXI010000011">
    <property type="protein sequence ID" value="KAL2066077.1"/>
    <property type="molecule type" value="Genomic_DNA"/>
</dbReference>
<feature type="transmembrane region" description="Helical" evidence="2">
    <location>
        <begin position="282"/>
        <end position="306"/>
    </location>
</feature>
<evidence type="ECO:0000256" key="2">
    <source>
        <dbReference type="SAM" id="Phobius"/>
    </source>
</evidence>
<dbReference type="Proteomes" id="UP001595075">
    <property type="component" value="Unassembled WGS sequence"/>
</dbReference>